<keyword evidence="2 5" id="KW-0808">Transferase</keyword>
<dbReference type="InterPro" id="IPR008144">
    <property type="entry name" value="Guanylate_kin-like_dom"/>
</dbReference>
<dbReference type="Gene3D" id="3.40.50.300">
    <property type="entry name" value="P-loop containing nucleotide triphosphate hydrolases"/>
    <property type="match status" value="1"/>
</dbReference>
<dbReference type="PANTHER" id="PTHR23117">
    <property type="entry name" value="GUANYLATE KINASE-RELATED"/>
    <property type="match status" value="1"/>
</dbReference>
<sequence length="82" mass="9733">MPPTLKELRRRLECRGTEDTNTIDKRIKRAEEELELLNRYDYLVINDTVDVAVRDIDCIVKAERMKCSRNPELKYKFKGDVC</sequence>
<dbReference type="EC" id="2.7.4.8" evidence="5"/>
<accession>A0A645CLS0</accession>
<dbReference type="PROSITE" id="PS50052">
    <property type="entry name" value="GUANYLATE_KINASE_2"/>
    <property type="match status" value="1"/>
</dbReference>
<comment type="similarity">
    <text evidence="1">Belongs to the guanylate kinase family.</text>
</comment>
<dbReference type="EMBL" id="VSSQ01028300">
    <property type="protein sequence ID" value="MPM77966.1"/>
    <property type="molecule type" value="Genomic_DNA"/>
</dbReference>
<dbReference type="Pfam" id="PF00625">
    <property type="entry name" value="Guanylate_kin"/>
    <property type="match status" value="1"/>
</dbReference>
<keyword evidence="3 5" id="KW-0418">Kinase</keyword>
<evidence type="ECO:0000256" key="1">
    <source>
        <dbReference type="ARBA" id="ARBA00005790"/>
    </source>
</evidence>
<dbReference type="PANTHER" id="PTHR23117:SF13">
    <property type="entry name" value="GUANYLATE KINASE"/>
    <property type="match status" value="1"/>
</dbReference>
<name>A0A645CLS0_9ZZZZ</name>
<dbReference type="AlphaFoldDB" id="A0A645CLS0"/>
<proteinExistence type="inferred from homology"/>
<evidence type="ECO:0000313" key="5">
    <source>
        <dbReference type="EMBL" id="MPM77966.1"/>
    </source>
</evidence>
<protein>
    <submittedName>
        <fullName evidence="5">Guanylate kinase</fullName>
        <ecNumber evidence="5">2.7.4.8</ecNumber>
    </submittedName>
</protein>
<dbReference type="InterPro" id="IPR008145">
    <property type="entry name" value="GK/Ca_channel_bsu"/>
</dbReference>
<dbReference type="GO" id="GO:0004385">
    <property type="term" value="F:GMP kinase activity"/>
    <property type="evidence" value="ECO:0007669"/>
    <property type="project" value="UniProtKB-EC"/>
</dbReference>
<gene>
    <name evidence="5" type="primary">gmk_35</name>
    <name evidence="5" type="ORF">SDC9_124976</name>
</gene>
<comment type="caution">
    <text evidence="5">The sequence shown here is derived from an EMBL/GenBank/DDBJ whole genome shotgun (WGS) entry which is preliminary data.</text>
</comment>
<evidence type="ECO:0000256" key="2">
    <source>
        <dbReference type="ARBA" id="ARBA00022679"/>
    </source>
</evidence>
<evidence type="ECO:0000256" key="3">
    <source>
        <dbReference type="ARBA" id="ARBA00022777"/>
    </source>
</evidence>
<reference evidence="5" key="1">
    <citation type="submission" date="2019-08" db="EMBL/GenBank/DDBJ databases">
        <authorList>
            <person name="Kucharzyk K."/>
            <person name="Murdoch R.W."/>
            <person name="Higgins S."/>
            <person name="Loffler F."/>
        </authorList>
    </citation>
    <scope>NUCLEOTIDE SEQUENCE</scope>
</reference>
<dbReference type="InterPro" id="IPR027417">
    <property type="entry name" value="P-loop_NTPase"/>
</dbReference>
<dbReference type="GO" id="GO:0005829">
    <property type="term" value="C:cytosol"/>
    <property type="evidence" value="ECO:0007669"/>
    <property type="project" value="TreeGrafter"/>
</dbReference>
<dbReference type="SUPFAM" id="SSF52540">
    <property type="entry name" value="P-loop containing nucleoside triphosphate hydrolases"/>
    <property type="match status" value="1"/>
</dbReference>
<evidence type="ECO:0000259" key="4">
    <source>
        <dbReference type="PROSITE" id="PS50052"/>
    </source>
</evidence>
<organism evidence="5">
    <name type="scientific">bioreactor metagenome</name>
    <dbReference type="NCBI Taxonomy" id="1076179"/>
    <lineage>
        <taxon>unclassified sequences</taxon>
        <taxon>metagenomes</taxon>
        <taxon>ecological metagenomes</taxon>
    </lineage>
</organism>
<feature type="domain" description="Guanylate kinase-like" evidence="4">
    <location>
        <begin position="1"/>
        <end position="61"/>
    </location>
</feature>